<proteinExistence type="predicted"/>
<reference evidence="4 5" key="1">
    <citation type="journal article" date="2019" name="Syst. Appl. Microbiol.">
        <title>Microvirga tunisiensis sp. nov., a root nodule symbiotic bacterium isolated from Lupinus micranthus and L. luteus grown in Northern Tunisia.</title>
        <authorList>
            <person name="Msaddak A."/>
            <person name="Rejili M."/>
            <person name="Duran D."/>
            <person name="Mars M."/>
            <person name="Palacios J.M."/>
            <person name="Ruiz-Argueso T."/>
            <person name="Rey L."/>
            <person name="Imperial J."/>
        </authorList>
    </citation>
    <scope>NUCLEOTIDE SEQUENCE [LARGE SCALE GENOMIC DNA]</scope>
    <source>
        <strain evidence="4 5">Lmie10</strain>
    </source>
</reference>
<name>A0A5N7MQR2_9HYPH</name>
<evidence type="ECO:0000256" key="3">
    <source>
        <dbReference type="SAM" id="SignalP"/>
    </source>
</evidence>
<accession>A0A5N7MQR2</accession>
<organism evidence="4 5">
    <name type="scientific">Microvirga tunisiensis</name>
    <dbReference type="NCBI Taxonomy" id="2108360"/>
    <lineage>
        <taxon>Bacteria</taxon>
        <taxon>Pseudomonadati</taxon>
        <taxon>Pseudomonadota</taxon>
        <taxon>Alphaproteobacteria</taxon>
        <taxon>Hyphomicrobiales</taxon>
        <taxon>Methylobacteriaceae</taxon>
        <taxon>Microvirga</taxon>
    </lineage>
</organism>
<gene>
    <name evidence="4" type="ORF">FS320_30700</name>
</gene>
<dbReference type="RefSeq" id="WP_152716129.1">
    <property type="nucleotide sequence ID" value="NZ_VOSJ01000233.1"/>
</dbReference>
<evidence type="ECO:0000313" key="4">
    <source>
        <dbReference type="EMBL" id="MPR29351.1"/>
    </source>
</evidence>
<evidence type="ECO:0000313" key="5">
    <source>
        <dbReference type="Proteomes" id="UP000403266"/>
    </source>
</evidence>
<feature type="signal peptide" evidence="3">
    <location>
        <begin position="1"/>
        <end position="21"/>
    </location>
</feature>
<feature type="region of interest" description="Disordered" evidence="1">
    <location>
        <begin position="64"/>
        <end position="92"/>
    </location>
</feature>
<feature type="transmembrane region" description="Helical" evidence="2">
    <location>
        <begin position="37"/>
        <end position="58"/>
    </location>
</feature>
<evidence type="ECO:0000256" key="2">
    <source>
        <dbReference type="SAM" id="Phobius"/>
    </source>
</evidence>
<evidence type="ECO:0008006" key="6">
    <source>
        <dbReference type="Google" id="ProtNLM"/>
    </source>
</evidence>
<dbReference type="EMBL" id="VOSK01000221">
    <property type="protein sequence ID" value="MPR29351.1"/>
    <property type="molecule type" value="Genomic_DNA"/>
</dbReference>
<keyword evidence="5" id="KW-1185">Reference proteome</keyword>
<sequence>MLKTLQISTAATLVAVNEALAQTTPAAPAAPGATDESASWLWLIVLLAIVAAAAWYFLRRRSRTTTTSTTGTSTTSGTAGNRPNVYDKDRRP</sequence>
<feature type="chain" id="PRO_5030135661" description="LPXTG cell wall anchor domain-containing protein" evidence="3">
    <location>
        <begin position="22"/>
        <end position="92"/>
    </location>
</feature>
<protein>
    <recommendedName>
        <fullName evidence="6">LPXTG cell wall anchor domain-containing protein</fullName>
    </recommendedName>
</protein>
<feature type="compositionally biased region" description="Low complexity" evidence="1">
    <location>
        <begin position="64"/>
        <end position="78"/>
    </location>
</feature>
<comment type="caution">
    <text evidence="4">The sequence shown here is derived from an EMBL/GenBank/DDBJ whole genome shotgun (WGS) entry which is preliminary data.</text>
</comment>
<dbReference type="AlphaFoldDB" id="A0A5N7MQR2"/>
<keyword evidence="2" id="KW-0812">Transmembrane</keyword>
<dbReference type="Proteomes" id="UP000403266">
    <property type="component" value="Unassembled WGS sequence"/>
</dbReference>
<keyword evidence="2" id="KW-1133">Transmembrane helix</keyword>
<keyword evidence="2" id="KW-0472">Membrane</keyword>
<keyword evidence="3" id="KW-0732">Signal</keyword>
<evidence type="ECO:0000256" key="1">
    <source>
        <dbReference type="SAM" id="MobiDB-lite"/>
    </source>
</evidence>